<reference evidence="1 2" key="1">
    <citation type="journal article" date="2018" name="New Phytol.">
        <title>Comparative genomics and transcriptomics depict ericoid mycorrhizal fungi as versatile saprotrophs and plant mutualists.</title>
        <authorList>
            <person name="Martino E."/>
            <person name="Morin E."/>
            <person name="Grelet G.A."/>
            <person name="Kuo A."/>
            <person name="Kohler A."/>
            <person name="Daghino S."/>
            <person name="Barry K.W."/>
            <person name="Cichocki N."/>
            <person name="Clum A."/>
            <person name="Dockter R.B."/>
            <person name="Hainaut M."/>
            <person name="Kuo R.C."/>
            <person name="LaButti K."/>
            <person name="Lindahl B.D."/>
            <person name="Lindquist E.A."/>
            <person name="Lipzen A."/>
            <person name="Khouja H.R."/>
            <person name="Magnuson J."/>
            <person name="Murat C."/>
            <person name="Ohm R.A."/>
            <person name="Singer S.W."/>
            <person name="Spatafora J.W."/>
            <person name="Wang M."/>
            <person name="Veneault-Fourrey C."/>
            <person name="Henrissat B."/>
            <person name="Grigoriev I.V."/>
            <person name="Martin F.M."/>
            <person name="Perotto S."/>
        </authorList>
    </citation>
    <scope>NUCLEOTIDE SEQUENCE [LARGE SCALE GENOMIC DNA]</scope>
    <source>
        <strain evidence="1 2">ATCC 22711</strain>
    </source>
</reference>
<dbReference type="EMBL" id="KZ679011">
    <property type="protein sequence ID" value="PSS18275.1"/>
    <property type="molecule type" value="Genomic_DNA"/>
</dbReference>
<protein>
    <submittedName>
        <fullName evidence="1">Uncharacterized protein</fullName>
    </submittedName>
</protein>
<dbReference type="InParanoid" id="A0A2T3B143"/>
<name>A0A2T3B143_AMORE</name>
<keyword evidence="2" id="KW-1185">Reference proteome</keyword>
<dbReference type="AlphaFoldDB" id="A0A2T3B143"/>
<evidence type="ECO:0000313" key="2">
    <source>
        <dbReference type="Proteomes" id="UP000241818"/>
    </source>
</evidence>
<organism evidence="1 2">
    <name type="scientific">Amorphotheca resinae ATCC 22711</name>
    <dbReference type="NCBI Taxonomy" id="857342"/>
    <lineage>
        <taxon>Eukaryota</taxon>
        <taxon>Fungi</taxon>
        <taxon>Dikarya</taxon>
        <taxon>Ascomycota</taxon>
        <taxon>Pezizomycotina</taxon>
        <taxon>Leotiomycetes</taxon>
        <taxon>Helotiales</taxon>
        <taxon>Amorphothecaceae</taxon>
        <taxon>Amorphotheca</taxon>
    </lineage>
</organism>
<evidence type="ECO:0000313" key="1">
    <source>
        <dbReference type="EMBL" id="PSS18275.1"/>
    </source>
</evidence>
<dbReference type="GeneID" id="36573040"/>
<dbReference type="RefSeq" id="XP_024720627.1">
    <property type="nucleotide sequence ID" value="XM_024864959.1"/>
</dbReference>
<proteinExistence type="predicted"/>
<accession>A0A2T3B143</accession>
<gene>
    <name evidence="1" type="ORF">M430DRAFT_237581</name>
</gene>
<sequence length="60" mass="6700">MRSYPRHGCGSKHHVCLLTSRRDLTAERFPHLVSQVADSCIRRPEAPISGSILIRATITT</sequence>
<dbReference type="Proteomes" id="UP000241818">
    <property type="component" value="Unassembled WGS sequence"/>
</dbReference>